<dbReference type="SUPFAM" id="SSF48019">
    <property type="entry name" value="post-AAA+ oligomerization domain-like"/>
    <property type="match status" value="1"/>
</dbReference>
<keyword evidence="4" id="KW-0547">Nucleotide-binding</keyword>
<keyword evidence="3" id="KW-0235">DNA replication</keyword>
<name>A0A4P9YL09_ROZAC</name>
<dbReference type="GO" id="GO:0016887">
    <property type="term" value="F:ATP hydrolysis activity"/>
    <property type="evidence" value="ECO:0007669"/>
    <property type="project" value="InterPro"/>
</dbReference>
<evidence type="ECO:0000256" key="1">
    <source>
        <dbReference type="ARBA" id="ARBA00004123"/>
    </source>
</evidence>
<comment type="subcellular location">
    <subcellularLocation>
        <location evidence="1">Nucleus</location>
    </subcellularLocation>
</comment>
<comment type="similarity">
    <text evidence="2">Belongs to the activator 1 small subunits family.</text>
</comment>
<dbReference type="GO" id="GO:0031391">
    <property type="term" value="C:Elg1 RFC-like complex"/>
    <property type="evidence" value="ECO:0007669"/>
    <property type="project" value="UniProtKB-ARBA"/>
</dbReference>
<dbReference type="CDD" id="cd00009">
    <property type="entry name" value="AAA"/>
    <property type="match status" value="1"/>
</dbReference>
<feature type="domain" description="AAA+ ATPase" evidence="8">
    <location>
        <begin position="49"/>
        <end position="185"/>
    </location>
</feature>
<reference evidence="10" key="1">
    <citation type="journal article" date="2018" name="Nat. Microbiol.">
        <title>Leveraging single-cell genomics to expand the fungal tree of life.</title>
        <authorList>
            <person name="Ahrendt S.R."/>
            <person name="Quandt C.A."/>
            <person name="Ciobanu D."/>
            <person name="Clum A."/>
            <person name="Salamov A."/>
            <person name="Andreopoulos B."/>
            <person name="Cheng J.F."/>
            <person name="Woyke T."/>
            <person name="Pelin A."/>
            <person name="Henrissat B."/>
            <person name="Reynolds N.K."/>
            <person name="Benny G.L."/>
            <person name="Smith M.E."/>
            <person name="James T.Y."/>
            <person name="Grigoriev I.V."/>
        </authorList>
    </citation>
    <scope>NUCLEOTIDE SEQUENCE [LARGE SCALE GENOMIC DNA]</scope>
    <source>
        <strain evidence="10">CSF55</strain>
    </source>
</reference>
<dbReference type="GO" id="GO:0005524">
    <property type="term" value="F:ATP binding"/>
    <property type="evidence" value="ECO:0007669"/>
    <property type="project" value="UniProtKB-KW"/>
</dbReference>
<dbReference type="FunFam" id="1.10.8.60:FF:000012">
    <property type="entry name" value="Replication factor C subunit 4"/>
    <property type="match status" value="1"/>
</dbReference>
<dbReference type="NCBIfam" id="NF001679">
    <property type="entry name" value="PRK00440.1"/>
    <property type="match status" value="1"/>
</dbReference>
<evidence type="ECO:0000256" key="2">
    <source>
        <dbReference type="ARBA" id="ARBA00005378"/>
    </source>
</evidence>
<dbReference type="AlphaFoldDB" id="A0A4P9YL09"/>
<keyword evidence="5" id="KW-0067">ATP-binding</keyword>
<protein>
    <recommendedName>
        <fullName evidence="7">Replication factor C subunit 4</fullName>
    </recommendedName>
</protein>
<accession>A0A4P9YL09</accession>
<evidence type="ECO:0000256" key="3">
    <source>
        <dbReference type="ARBA" id="ARBA00022705"/>
    </source>
</evidence>
<gene>
    <name evidence="9" type="ORF">ROZALSC1DRAFT_28335</name>
</gene>
<dbReference type="GO" id="GO:0005634">
    <property type="term" value="C:nucleus"/>
    <property type="evidence" value="ECO:0007669"/>
    <property type="project" value="UniProtKB-SubCell"/>
</dbReference>
<dbReference type="InterPro" id="IPR003593">
    <property type="entry name" value="AAA+_ATPase"/>
</dbReference>
<dbReference type="SUPFAM" id="SSF52540">
    <property type="entry name" value="P-loop containing nucleoside triphosphate hydrolases"/>
    <property type="match status" value="1"/>
</dbReference>
<dbReference type="InterPro" id="IPR013748">
    <property type="entry name" value="Rep_factorC_C"/>
</dbReference>
<dbReference type="PANTHER" id="PTHR11669:SF5">
    <property type="entry name" value="REPLICATION FACTOR C SUBUNIT 2"/>
    <property type="match status" value="1"/>
</dbReference>
<dbReference type="Proteomes" id="UP000281549">
    <property type="component" value="Unassembled WGS sequence"/>
</dbReference>
<dbReference type="GO" id="GO:0006271">
    <property type="term" value="P:DNA strand elongation involved in DNA replication"/>
    <property type="evidence" value="ECO:0007669"/>
    <property type="project" value="UniProtKB-ARBA"/>
</dbReference>
<dbReference type="InterPro" id="IPR003959">
    <property type="entry name" value="ATPase_AAA_core"/>
</dbReference>
<dbReference type="InterPro" id="IPR027417">
    <property type="entry name" value="P-loop_NTPase"/>
</dbReference>
<dbReference type="InterPro" id="IPR050238">
    <property type="entry name" value="DNA_Rep/Repair_Clamp_Loader"/>
</dbReference>
<evidence type="ECO:0000256" key="5">
    <source>
        <dbReference type="ARBA" id="ARBA00022840"/>
    </source>
</evidence>
<dbReference type="Gene3D" id="1.20.272.10">
    <property type="match status" value="1"/>
</dbReference>
<dbReference type="Pfam" id="PF00004">
    <property type="entry name" value="AAA"/>
    <property type="match status" value="1"/>
</dbReference>
<dbReference type="GO" id="GO:0005663">
    <property type="term" value="C:DNA replication factor C complex"/>
    <property type="evidence" value="ECO:0007669"/>
    <property type="project" value="TreeGrafter"/>
</dbReference>
<sequence>MTIKAQDSVIHLSAPNLPWLEKYRPKVLSDVVGNEDIISRLKVIAKQGNMPHMILSGAPGIGKTTAIMALARELLGDSMKDAVLELNASDDRGIDTVRDRIKTFAQKKVTLPANVHKIVILDEADSMTAGAQQALRRIMEMYSNTTRFALACNISSKIIEPIQSRCAILRFTKLSDDEILYRLLSICREENVEYQHEGLQALLFTSDGDMRQAINNLQSTFYGFGFINAENVYKVCDQPHPTIVQDIVKSCLAKDIEKALLLLKNLSSMGYSSIDIIGTFFKVVKNMDDINEALQLELIKEIGFVHMRVLEGLTSFLQLSGLIAKMTRVSMGKDAEKAFTVTIK</sequence>
<evidence type="ECO:0000256" key="4">
    <source>
        <dbReference type="ARBA" id="ARBA00022741"/>
    </source>
</evidence>
<dbReference type="SMART" id="SM00382">
    <property type="entry name" value="AAA"/>
    <property type="match status" value="1"/>
</dbReference>
<dbReference type="Pfam" id="PF08542">
    <property type="entry name" value="Rep_fac_C"/>
    <property type="match status" value="1"/>
</dbReference>
<dbReference type="GO" id="GO:0006281">
    <property type="term" value="P:DNA repair"/>
    <property type="evidence" value="ECO:0007669"/>
    <property type="project" value="TreeGrafter"/>
</dbReference>
<dbReference type="InterPro" id="IPR008921">
    <property type="entry name" value="DNA_pol3_clamp-load_cplx_C"/>
</dbReference>
<dbReference type="FunFam" id="1.20.272.10:FF:000015">
    <property type="entry name" value="Replication factor C subunit 4"/>
    <property type="match status" value="1"/>
</dbReference>
<dbReference type="Gene3D" id="3.40.50.300">
    <property type="entry name" value="P-loop containing nucleotide triphosphate hydrolases"/>
    <property type="match status" value="1"/>
</dbReference>
<keyword evidence="6" id="KW-0539">Nucleus</keyword>
<dbReference type="FunFam" id="3.40.50.300:FF:000107">
    <property type="entry name" value="Replication factor C subunit 4"/>
    <property type="match status" value="1"/>
</dbReference>
<proteinExistence type="inferred from homology"/>
<evidence type="ECO:0000313" key="10">
    <source>
        <dbReference type="Proteomes" id="UP000281549"/>
    </source>
</evidence>
<dbReference type="CDD" id="cd18140">
    <property type="entry name" value="HLD_clamp_RFC"/>
    <property type="match status" value="1"/>
</dbReference>
<dbReference type="InterPro" id="IPR047854">
    <property type="entry name" value="RFC_lid"/>
</dbReference>
<dbReference type="GO" id="GO:0003689">
    <property type="term" value="F:DNA clamp loader activity"/>
    <property type="evidence" value="ECO:0007669"/>
    <property type="project" value="TreeGrafter"/>
</dbReference>
<dbReference type="EMBL" id="ML005104">
    <property type="protein sequence ID" value="RKP20158.1"/>
    <property type="molecule type" value="Genomic_DNA"/>
</dbReference>
<evidence type="ECO:0000259" key="8">
    <source>
        <dbReference type="SMART" id="SM00382"/>
    </source>
</evidence>
<organism evidence="9 10">
    <name type="scientific">Rozella allomycis (strain CSF55)</name>
    <dbReference type="NCBI Taxonomy" id="988480"/>
    <lineage>
        <taxon>Eukaryota</taxon>
        <taxon>Fungi</taxon>
        <taxon>Fungi incertae sedis</taxon>
        <taxon>Cryptomycota</taxon>
        <taxon>Cryptomycota incertae sedis</taxon>
        <taxon>Rozella</taxon>
    </lineage>
</organism>
<dbReference type="PANTHER" id="PTHR11669">
    <property type="entry name" value="REPLICATION FACTOR C / DNA POLYMERASE III GAMMA-TAU SUBUNIT"/>
    <property type="match status" value="1"/>
</dbReference>
<evidence type="ECO:0000313" key="9">
    <source>
        <dbReference type="EMBL" id="RKP20158.1"/>
    </source>
</evidence>
<dbReference type="Gene3D" id="1.10.8.60">
    <property type="match status" value="1"/>
</dbReference>
<evidence type="ECO:0000256" key="6">
    <source>
        <dbReference type="ARBA" id="ARBA00023242"/>
    </source>
</evidence>
<evidence type="ECO:0000256" key="7">
    <source>
        <dbReference type="ARBA" id="ARBA00070186"/>
    </source>
</evidence>
<dbReference type="GO" id="GO:0003677">
    <property type="term" value="F:DNA binding"/>
    <property type="evidence" value="ECO:0007669"/>
    <property type="project" value="InterPro"/>
</dbReference>